<dbReference type="InterPro" id="IPR030972">
    <property type="entry name" value="UrcA_uranyl"/>
</dbReference>
<organism evidence="2 3">
    <name type="scientific">Erythrobacter aureus</name>
    <dbReference type="NCBI Taxonomy" id="2182384"/>
    <lineage>
        <taxon>Bacteria</taxon>
        <taxon>Pseudomonadati</taxon>
        <taxon>Pseudomonadota</taxon>
        <taxon>Alphaproteobacteria</taxon>
        <taxon>Sphingomonadales</taxon>
        <taxon>Erythrobacteraceae</taxon>
        <taxon>Erythrobacter/Porphyrobacter group</taxon>
        <taxon>Erythrobacter</taxon>
    </lineage>
</organism>
<feature type="chain" id="PRO_5016832520" evidence="1">
    <location>
        <begin position="23"/>
        <end position="97"/>
    </location>
</feature>
<name>A0A345YBR5_9SPHN</name>
<accession>A0A345YBR5</accession>
<protein>
    <submittedName>
        <fullName evidence="2">UrcA family protein</fullName>
    </submittedName>
</protein>
<dbReference type="AlphaFoldDB" id="A0A345YBR5"/>
<keyword evidence="3" id="KW-1185">Reference proteome</keyword>
<dbReference type="RefSeq" id="WP_115415555.1">
    <property type="nucleotide sequence ID" value="NZ_CP031357.1"/>
</dbReference>
<keyword evidence="1" id="KW-0732">Signal</keyword>
<sequence length="97" mass="10184">MKTPLATLAALGLALSATTAQAESVSVAYKDLNLDTAAGQKILERRIDAAAREACGFRGQRTGTRVRSPSSRECYEAAKISASEQIAARIKDESLGG</sequence>
<dbReference type="KEGG" id="err:DVR09_02590"/>
<dbReference type="NCBIfam" id="TIGR04433">
    <property type="entry name" value="UrcA_uranyl"/>
    <property type="match status" value="1"/>
</dbReference>
<proteinExistence type="predicted"/>
<reference evidence="3" key="1">
    <citation type="submission" date="2018-07" db="EMBL/GenBank/DDBJ databases">
        <title>Genome sequence of Erythrobacter strain YH-07, an antagonistic bacterium isolated from Yellow Sea.</title>
        <authorList>
            <person name="Tang T."/>
            <person name="Liu Q."/>
            <person name="Sun X."/>
        </authorList>
    </citation>
    <scope>NUCLEOTIDE SEQUENCE [LARGE SCALE GENOMIC DNA]</scope>
    <source>
        <strain evidence="3">YH-07</strain>
    </source>
</reference>
<evidence type="ECO:0000313" key="3">
    <source>
        <dbReference type="Proteomes" id="UP000254508"/>
    </source>
</evidence>
<dbReference type="EMBL" id="CP031357">
    <property type="protein sequence ID" value="AXK41367.1"/>
    <property type="molecule type" value="Genomic_DNA"/>
</dbReference>
<gene>
    <name evidence="2" type="ORF">DVR09_02590</name>
</gene>
<dbReference type="Proteomes" id="UP000254508">
    <property type="component" value="Chromosome"/>
</dbReference>
<feature type="signal peptide" evidence="1">
    <location>
        <begin position="1"/>
        <end position="22"/>
    </location>
</feature>
<evidence type="ECO:0000256" key="1">
    <source>
        <dbReference type="SAM" id="SignalP"/>
    </source>
</evidence>
<dbReference type="OrthoDB" id="7450905at2"/>
<evidence type="ECO:0000313" key="2">
    <source>
        <dbReference type="EMBL" id="AXK41367.1"/>
    </source>
</evidence>